<feature type="region of interest" description="Disordered" evidence="1">
    <location>
        <begin position="159"/>
        <end position="269"/>
    </location>
</feature>
<dbReference type="PROSITE" id="PS50104">
    <property type="entry name" value="TIR"/>
    <property type="match status" value="1"/>
</dbReference>
<sequence length="269" mass="28970">MPEVFINYRTGDGKDAAYAIYDELARRFGESNVFLAARSIEPGENYINALDKGVRRSNVLLALIGERWLDTPDRRQPGARALDDENDWVRREIEEAFDHGVAVAPILLGRTVGQLDPDRLPGSLVALAERQYLRYTPRTARQDLAAIGDWLARQVPALATADRGPEPGAVDPDKQERSDGSTEPGSEKSTRQTGGIGTIGSIGTAGTILGHTSGPLHTGSGNLIEGDQIQGDRVTGPQAKGDGNIVGGREHGGIQQNFGTRLRRPETGQ</sequence>
<keyword evidence="4" id="KW-1185">Reference proteome</keyword>
<dbReference type="InterPro" id="IPR000157">
    <property type="entry name" value="TIR_dom"/>
</dbReference>
<gene>
    <name evidence="3" type="ORF">E1283_19980</name>
</gene>
<evidence type="ECO:0000313" key="3">
    <source>
        <dbReference type="EMBL" id="TDC73124.1"/>
    </source>
</evidence>
<accession>A0A4R4TC60</accession>
<dbReference type="Gene3D" id="3.40.50.10140">
    <property type="entry name" value="Toll/interleukin-1 receptor homology (TIR) domain"/>
    <property type="match status" value="1"/>
</dbReference>
<organism evidence="3 4">
    <name type="scientific">Streptomyces hainanensis</name>
    <dbReference type="NCBI Taxonomy" id="402648"/>
    <lineage>
        <taxon>Bacteria</taxon>
        <taxon>Bacillati</taxon>
        <taxon>Actinomycetota</taxon>
        <taxon>Actinomycetes</taxon>
        <taxon>Kitasatosporales</taxon>
        <taxon>Streptomycetaceae</taxon>
        <taxon>Streptomyces</taxon>
    </lineage>
</organism>
<dbReference type="SUPFAM" id="SSF52200">
    <property type="entry name" value="Toll/Interleukin receptor TIR domain"/>
    <property type="match status" value="1"/>
</dbReference>
<evidence type="ECO:0000259" key="2">
    <source>
        <dbReference type="PROSITE" id="PS50104"/>
    </source>
</evidence>
<dbReference type="RefSeq" id="WP_132819469.1">
    <property type="nucleotide sequence ID" value="NZ_SMKI01000214.1"/>
</dbReference>
<evidence type="ECO:0000256" key="1">
    <source>
        <dbReference type="SAM" id="MobiDB-lite"/>
    </source>
</evidence>
<feature type="compositionally biased region" description="Basic and acidic residues" evidence="1">
    <location>
        <begin position="171"/>
        <end position="190"/>
    </location>
</feature>
<dbReference type="AlphaFoldDB" id="A0A4R4TC60"/>
<evidence type="ECO:0000313" key="4">
    <source>
        <dbReference type="Proteomes" id="UP000295345"/>
    </source>
</evidence>
<dbReference type="GO" id="GO:0007165">
    <property type="term" value="P:signal transduction"/>
    <property type="evidence" value="ECO:0007669"/>
    <property type="project" value="InterPro"/>
</dbReference>
<name>A0A4R4TC60_9ACTN</name>
<feature type="domain" description="TIR" evidence="2">
    <location>
        <begin position="1"/>
        <end position="131"/>
    </location>
</feature>
<reference evidence="3 4" key="1">
    <citation type="submission" date="2019-03" db="EMBL/GenBank/DDBJ databases">
        <title>Draft genome sequences of novel Actinobacteria.</title>
        <authorList>
            <person name="Sahin N."/>
            <person name="Ay H."/>
            <person name="Saygin H."/>
        </authorList>
    </citation>
    <scope>NUCLEOTIDE SEQUENCE [LARGE SCALE GENOMIC DNA]</scope>
    <source>
        <strain evidence="3 4">DSM 41900</strain>
    </source>
</reference>
<dbReference type="OrthoDB" id="3654490at2"/>
<proteinExistence type="predicted"/>
<feature type="compositionally biased region" description="Low complexity" evidence="1">
    <location>
        <begin position="201"/>
        <end position="210"/>
    </location>
</feature>
<comment type="caution">
    <text evidence="3">The sequence shown here is derived from an EMBL/GenBank/DDBJ whole genome shotgun (WGS) entry which is preliminary data.</text>
</comment>
<dbReference type="Pfam" id="PF13676">
    <property type="entry name" value="TIR_2"/>
    <property type="match status" value="1"/>
</dbReference>
<protein>
    <submittedName>
        <fullName evidence="3">Toll/interleukin-1 receptor domain-containing protein</fullName>
    </submittedName>
</protein>
<dbReference type="InterPro" id="IPR035897">
    <property type="entry name" value="Toll_tir_struct_dom_sf"/>
</dbReference>
<dbReference type="Proteomes" id="UP000295345">
    <property type="component" value="Unassembled WGS sequence"/>
</dbReference>
<dbReference type="EMBL" id="SMKI01000214">
    <property type="protein sequence ID" value="TDC73124.1"/>
    <property type="molecule type" value="Genomic_DNA"/>
</dbReference>
<keyword evidence="3" id="KW-0675">Receptor</keyword>